<sequence length="410" mass="46959">MPIEQFELVNEGTNEKLTLKQKSDESIELMYNWLLKRCPIGETAPLICRDCWLLVFDFLAPSQLGLEIALISRRFDFYVDEHFKTRKWKLNKQLLIQWDIQENGTKQMQIVKSDGNPLPIPQNPLPNKVIGFRRIQIIYIYQNIVAFLRRFHRRIFVVCTMNLYIITENVRILDFVLLNIWPMSGWCAEIAQMLCEFHSWSNGRQRWNSSKRDLLLLNPPVQCFGPSECAQSMRWRRQTGVQRRWHLAVHRVLEMEQNAPALSIQFDANAAAELHYLIAVHRAQELLGIDQLPPLILKQWPPLHVFGPSASAAVLCAVVSLFTNQLCRSDTAVTARVEFGNDELFGVGFLAQKAWSAREADLSSLVMSTADQDAWAAVPADVREGLTPVFVGTGRELLDAMFKPLPCAVQ</sequence>
<dbReference type="Pfam" id="PF05362">
    <property type="entry name" value="Lon_C"/>
    <property type="match status" value="1"/>
</dbReference>
<reference evidence="2 3" key="1">
    <citation type="submission" date="2024-10" db="EMBL/GenBank/DDBJ databases">
        <authorList>
            <person name="Kim D."/>
        </authorList>
    </citation>
    <scope>NUCLEOTIDE SEQUENCE [LARGE SCALE GENOMIC DNA]</scope>
    <source>
        <strain evidence="2">BH-2024</strain>
    </source>
</reference>
<accession>A0ABD2IQ19</accession>
<evidence type="ECO:0000313" key="3">
    <source>
        <dbReference type="Proteomes" id="UP001620626"/>
    </source>
</evidence>
<dbReference type="InterPro" id="IPR020568">
    <property type="entry name" value="Ribosomal_Su5_D2-typ_SF"/>
</dbReference>
<gene>
    <name evidence="2" type="ORF">niasHT_036128</name>
</gene>
<proteinExistence type="predicted"/>
<dbReference type="InterPro" id="IPR014721">
    <property type="entry name" value="Ribsml_uS5_D2-typ_fold_subgr"/>
</dbReference>
<comment type="caution">
    <text evidence="2">The sequence shown here is derived from an EMBL/GenBank/DDBJ whole genome shotgun (WGS) entry which is preliminary data.</text>
</comment>
<keyword evidence="3" id="KW-1185">Reference proteome</keyword>
<dbReference type="SUPFAM" id="SSF54211">
    <property type="entry name" value="Ribosomal protein S5 domain 2-like"/>
    <property type="match status" value="1"/>
</dbReference>
<protein>
    <recommendedName>
        <fullName evidence="1">Lon proteolytic domain-containing protein</fullName>
    </recommendedName>
</protein>
<evidence type="ECO:0000259" key="1">
    <source>
        <dbReference type="Pfam" id="PF05362"/>
    </source>
</evidence>
<evidence type="ECO:0000313" key="2">
    <source>
        <dbReference type="EMBL" id="KAL3075408.1"/>
    </source>
</evidence>
<dbReference type="InterPro" id="IPR008269">
    <property type="entry name" value="Lon_proteolytic"/>
</dbReference>
<feature type="domain" description="Lon proteolytic" evidence="1">
    <location>
        <begin position="307"/>
        <end position="401"/>
    </location>
</feature>
<dbReference type="Proteomes" id="UP001620626">
    <property type="component" value="Unassembled WGS sequence"/>
</dbReference>
<name>A0ABD2IQ19_9BILA</name>
<organism evidence="2 3">
    <name type="scientific">Heterodera trifolii</name>
    <dbReference type="NCBI Taxonomy" id="157864"/>
    <lineage>
        <taxon>Eukaryota</taxon>
        <taxon>Metazoa</taxon>
        <taxon>Ecdysozoa</taxon>
        <taxon>Nematoda</taxon>
        <taxon>Chromadorea</taxon>
        <taxon>Rhabditida</taxon>
        <taxon>Tylenchina</taxon>
        <taxon>Tylenchomorpha</taxon>
        <taxon>Tylenchoidea</taxon>
        <taxon>Heteroderidae</taxon>
        <taxon>Heteroderinae</taxon>
        <taxon>Heterodera</taxon>
    </lineage>
</organism>
<dbReference type="AlphaFoldDB" id="A0ABD2IQ19"/>
<dbReference type="EMBL" id="JBICBT010001277">
    <property type="protein sequence ID" value="KAL3075408.1"/>
    <property type="molecule type" value="Genomic_DNA"/>
</dbReference>
<dbReference type="Gene3D" id="3.30.230.10">
    <property type="match status" value="1"/>
</dbReference>